<keyword evidence="2" id="KW-0812">Transmembrane</keyword>
<feature type="transmembrane region" description="Helical" evidence="2">
    <location>
        <begin position="120"/>
        <end position="146"/>
    </location>
</feature>
<feature type="region of interest" description="Disordered" evidence="1">
    <location>
        <begin position="1"/>
        <end position="51"/>
    </location>
</feature>
<dbReference type="Proteomes" id="UP000046373">
    <property type="component" value="Unassembled WGS sequence"/>
</dbReference>
<dbReference type="Proteomes" id="UP000046122">
    <property type="component" value="Unassembled WGS sequence"/>
</dbReference>
<dbReference type="AlphaFoldDB" id="A0A090GRW3"/>
<evidence type="ECO:0000313" key="5">
    <source>
        <dbReference type="Proteomes" id="UP000046122"/>
    </source>
</evidence>
<feature type="transmembrane region" description="Helical" evidence="2">
    <location>
        <begin position="152"/>
        <end position="173"/>
    </location>
</feature>
<reference evidence="5 6" key="1">
    <citation type="submission" date="2014-08" db="EMBL/GenBank/DDBJ databases">
        <authorList>
            <person name="Moulin Lionel"/>
        </authorList>
    </citation>
    <scope>NUCLEOTIDE SEQUENCE [LARGE SCALE GENOMIC DNA]</scope>
</reference>
<dbReference type="EMBL" id="CCNB01000046">
    <property type="protein sequence ID" value="CDX46665.1"/>
    <property type="molecule type" value="Genomic_DNA"/>
</dbReference>
<organism evidence="3 6">
    <name type="scientific">Mesorhizobium plurifarium</name>
    <dbReference type="NCBI Taxonomy" id="69974"/>
    <lineage>
        <taxon>Bacteria</taxon>
        <taxon>Pseudomonadati</taxon>
        <taxon>Pseudomonadota</taxon>
        <taxon>Alphaproteobacteria</taxon>
        <taxon>Hyphomicrobiales</taxon>
        <taxon>Phyllobacteriaceae</taxon>
        <taxon>Mesorhizobium</taxon>
    </lineage>
</organism>
<feature type="compositionally biased region" description="Low complexity" evidence="1">
    <location>
        <begin position="1"/>
        <end position="18"/>
    </location>
</feature>
<evidence type="ECO:0000256" key="1">
    <source>
        <dbReference type="SAM" id="MobiDB-lite"/>
    </source>
</evidence>
<accession>A0A090GRW3</accession>
<evidence type="ECO:0000313" key="4">
    <source>
        <dbReference type="EMBL" id="CDX52253.1"/>
    </source>
</evidence>
<sequence length="193" mass="19860">MARSSTASTGPASSTGSPMTLMMRPSMPGPTGTEIGAPVSKTSWPRTRPSVESMAMQRTVFSPRCWATSSTRRLPTLSVSSAFRMAGRWSSNCTSTTAPMTWRTLPAAPTRLAATLAAEAAALAGAAAFFAGAAAFAAAAGAFAAFGADASLAAVFGVAAFAIVFALFVYPLFTPPRGLGPRLRAPRAPRRPK</sequence>
<dbReference type="EMBL" id="CCNE01000007">
    <property type="protein sequence ID" value="CDX52253.1"/>
    <property type="molecule type" value="Genomic_DNA"/>
</dbReference>
<name>A0A090GRW3_MESPL</name>
<gene>
    <name evidence="4" type="ORF">MPL3365_150005</name>
    <name evidence="3" type="ORF">MPLDJ20_90141</name>
</gene>
<protein>
    <submittedName>
        <fullName evidence="3">Uncharacterized protein</fullName>
    </submittedName>
</protein>
<evidence type="ECO:0000313" key="3">
    <source>
        <dbReference type="EMBL" id="CDX46665.1"/>
    </source>
</evidence>
<proteinExistence type="predicted"/>
<keyword evidence="2" id="KW-1133">Transmembrane helix</keyword>
<evidence type="ECO:0000256" key="2">
    <source>
        <dbReference type="SAM" id="Phobius"/>
    </source>
</evidence>
<keyword evidence="2" id="KW-0472">Membrane</keyword>
<evidence type="ECO:0000313" key="6">
    <source>
        <dbReference type="Proteomes" id="UP000046373"/>
    </source>
</evidence>